<evidence type="ECO:0000256" key="8">
    <source>
        <dbReference type="ARBA" id="ARBA00023170"/>
    </source>
</evidence>
<name>A0A3L8D5R8_OOCBI</name>
<evidence type="ECO:0000256" key="2">
    <source>
        <dbReference type="ARBA" id="ARBA00022475"/>
    </source>
</evidence>
<dbReference type="GO" id="GO:0005549">
    <property type="term" value="F:odorant binding"/>
    <property type="evidence" value="ECO:0007669"/>
    <property type="project" value="InterPro"/>
</dbReference>
<dbReference type="PANTHER" id="PTHR21137:SF35">
    <property type="entry name" value="ODORANT RECEPTOR 19A-RELATED"/>
    <property type="match status" value="1"/>
</dbReference>
<dbReference type="Proteomes" id="UP000279307">
    <property type="component" value="Chromosome 12"/>
</dbReference>
<comment type="subcellular location">
    <subcellularLocation>
        <location evidence="1 10">Cell membrane</location>
        <topology evidence="1 10">Multi-pass membrane protein</topology>
    </subcellularLocation>
</comment>
<dbReference type="InterPro" id="IPR004117">
    <property type="entry name" value="7tm6_olfct_rcpt"/>
</dbReference>
<evidence type="ECO:0000256" key="9">
    <source>
        <dbReference type="ARBA" id="ARBA00023224"/>
    </source>
</evidence>
<feature type="transmembrane region" description="Helical" evidence="10">
    <location>
        <begin position="89"/>
        <end position="106"/>
    </location>
</feature>
<dbReference type="PANTHER" id="PTHR21137">
    <property type="entry name" value="ODORANT RECEPTOR"/>
    <property type="match status" value="1"/>
</dbReference>
<feature type="transmembrane region" description="Helical" evidence="10">
    <location>
        <begin position="315"/>
        <end position="335"/>
    </location>
</feature>
<evidence type="ECO:0000256" key="10">
    <source>
        <dbReference type="RuleBase" id="RU351113"/>
    </source>
</evidence>
<proteinExistence type="inferred from homology"/>
<evidence type="ECO:0000256" key="7">
    <source>
        <dbReference type="ARBA" id="ARBA00023136"/>
    </source>
</evidence>
<dbReference type="OrthoDB" id="6617147at2759"/>
<keyword evidence="8 10" id="KW-0675">Receptor</keyword>
<evidence type="ECO:0000256" key="4">
    <source>
        <dbReference type="ARBA" id="ARBA00022692"/>
    </source>
</evidence>
<keyword evidence="2" id="KW-1003">Cell membrane</keyword>
<keyword evidence="5 10" id="KW-0552">Olfaction</keyword>
<sequence length="410" mass="47011">MYDQCQLANKIQVYNVHHQRDIRYATQLSRWILKPIGIWHLIYARSSRVEKLFSVTMIFVCFAVLFFVLVPSSPYVLFSKNNISTKAKLLGPVLFCLTSAVKYYFLGTRGEMIGRCVNQMEDDWRIVRHQDHRKMMLDNALVGRRLTTLSVIFLYTGGLSYHIILPFSTKKGLNNTFTNKPLIYQGYDVYFDSQASPAYDIVFSVHCVSAVIQYNITTAACSLAAIFVMHVCGQVQILMTMLGDLVEGERDKGTSVEERLGVIARYHVRVLRFAVDVEEVLREMCLMELVAATFIICLLEYYIMTEWENSDVLGIATYFILFISLSFNFLIFCYIGELLVEEYSKIASAVYGINWYDLPGHKALHLVMIITMSQYPPKLTAGKFVDFSLSTFSTVLRTSIVYFNLLRTVT</sequence>
<keyword evidence="7 10" id="KW-0472">Membrane</keyword>
<dbReference type="AlphaFoldDB" id="A0A3L8D5R8"/>
<keyword evidence="3 10" id="KW-0716">Sensory transduction</keyword>
<dbReference type="EMBL" id="QOIP01000012">
    <property type="protein sequence ID" value="RLU15795.1"/>
    <property type="molecule type" value="Genomic_DNA"/>
</dbReference>
<dbReference type="GO" id="GO:0005886">
    <property type="term" value="C:plasma membrane"/>
    <property type="evidence" value="ECO:0007669"/>
    <property type="project" value="UniProtKB-SubCell"/>
</dbReference>
<evidence type="ECO:0000313" key="11">
    <source>
        <dbReference type="EMBL" id="RLU15795.1"/>
    </source>
</evidence>
<keyword evidence="9 10" id="KW-0807">Transducer</keyword>
<accession>A0A3L8D5R8</accession>
<feature type="transmembrane region" description="Helical" evidence="10">
    <location>
        <begin position="285"/>
        <end position="303"/>
    </location>
</feature>
<evidence type="ECO:0000256" key="1">
    <source>
        <dbReference type="ARBA" id="ARBA00004651"/>
    </source>
</evidence>
<dbReference type="GO" id="GO:0007165">
    <property type="term" value="P:signal transduction"/>
    <property type="evidence" value="ECO:0007669"/>
    <property type="project" value="UniProtKB-KW"/>
</dbReference>
<organism evidence="11 12">
    <name type="scientific">Ooceraea biroi</name>
    <name type="common">Clonal raider ant</name>
    <name type="synonym">Cerapachys biroi</name>
    <dbReference type="NCBI Taxonomy" id="2015173"/>
    <lineage>
        <taxon>Eukaryota</taxon>
        <taxon>Metazoa</taxon>
        <taxon>Ecdysozoa</taxon>
        <taxon>Arthropoda</taxon>
        <taxon>Hexapoda</taxon>
        <taxon>Insecta</taxon>
        <taxon>Pterygota</taxon>
        <taxon>Neoptera</taxon>
        <taxon>Endopterygota</taxon>
        <taxon>Hymenoptera</taxon>
        <taxon>Apocrita</taxon>
        <taxon>Aculeata</taxon>
        <taxon>Formicoidea</taxon>
        <taxon>Formicidae</taxon>
        <taxon>Dorylinae</taxon>
        <taxon>Ooceraea</taxon>
    </lineage>
</organism>
<comment type="similarity">
    <text evidence="10">Belongs to the insect chemoreceptor superfamily. Heteromeric odorant receptor channel (TC 1.A.69) family.</text>
</comment>
<keyword evidence="6 10" id="KW-1133">Transmembrane helix</keyword>
<feature type="transmembrane region" description="Helical" evidence="10">
    <location>
        <begin position="212"/>
        <end position="232"/>
    </location>
</feature>
<reference evidence="11 12" key="1">
    <citation type="journal article" date="2018" name="Genome Res.">
        <title>The genomic architecture and molecular evolution of ant odorant receptors.</title>
        <authorList>
            <person name="McKenzie S.K."/>
            <person name="Kronauer D.J.C."/>
        </authorList>
    </citation>
    <scope>NUCLEOTIDE SEQUENCE [LARGE SCALE GENOMIC DNA]</scope>
    <source>
        <strain evidence="11">Clonal line C1</strain>
    </source>
</reference>
<evidence type="ECO:0000313" key="12">
    <source>
        <dbReference type="Proteomes" id="UP000279307"/>
    </source>
</evidence>
<feature type="transmembrane region" description="Helical" evidence="10">
    <location>
        <begin position="52"/>
        <end position="69"/>
    </location>
</feature>
<evidence type="ECO:0000256" key="6">
    <source>
        <dbReference type="ARBA" id="ARBA00022989"/>
    </source>
</evidence>
<comment type="caution">
    <text evidence="11">The sequence shown here is derived from an EMBL/GenBank/DDBJ whole genome shotgun (WGS) entry which is preliminary data.</text>
</comment>
<dbReference type="Pfam" id="PF02949">
    <property type="entry name" value="7tm_6"/>
    <property type="match status" value="1"/>
</dbReference>
<dbReference type="GO" id="GO:0004984">
    <property type="term" value="F:olfactory receptor activity"/>
    <property type="evidence" value="ECO:0007669"/>
    <property type="project" value="InterPro"/>
</dbReference>
<gene>
    <name evidence="11" type="ORF">DMN91_011551</name>
</gene>
<protein>
    <recommendedName>
        <fullName evidence="10">Odorant receptor</fullName>
    </recommendedName>
</protein>
<keyword evidence="4 10" id="KW-0812">Transmembrane</keyword>
<evidence type="ECO:0000256" key="3">
    <source>
        <dbReference type="ARBA" id="ARBA00022606"/>
    </source>
</evidence>
<feature type="transmembrane region" description="Helical" evidence="10">
    <location>
        <begin position="142"/>
        <end position="164"/>
    </location>
</feature>
<evidence type="ECO:0000256" key="5">
    <source>
        <dbReference type="ARBA" id="ARBA00022725"/>
    </source>
</evidence>
<comment type="caution">
    <text evidence="10">Lacks conserved residue(s) required for the propagation of feature annotation.</text>
</comment>